<feature type="compositionally biased region" description="Polar residues" evidence="2">
    <location>
        <begin position="185"/>
        <end position="198"/>
    </location>
</feature>
<feature type="compositionally biased region" description="Acidic residues" evidence="2">
    <location>
        <begin position="85"/>
        <end position="110"/>
    </location>
</feature>
<proteinExistence type="inferred from homology"/>
<comment type="similarity">
    <text evidence="1">Belongs to the VPS72/YL1 family.</text>
</comment>
<feature type="compositionally biased region" description="Pro residues" evidence="2">
    <location>
        <begin position="494"/>
        <end position="504"/>
    </location>
</feature>
<feature type="compositionally biased region" description="Acidic residues" evidence="2">
    <location>
        <begin position="62"/>
        <end position="76"/>
    </location>
</feature>
<evidence type="ECO:0000313" key="5">
    <source>
        <dbReference type="Proteomes" id="UP000799423"/>
    </source>
</evidence>
<feature type="compositionally biased region" description="Low complexity" evidence="2">
    <location>
        <begin position="369"/>
        <end position="383"/>
    </location>
</feature>
<accession>A0A6A7BAS9</accession>
<dbReference type="SMART" id="SM00993">
    <property type="entry name" value="YL1_C"/>
    <property type="match status" value="1"/>
</dbReference>
<dbReference type="AlphaFoldDB" id="A0A6A7BAS9"/>
<evidence type="ECO:0000256" key="1">
    <source>
        <dbReference type="ARBA" id="ARBA00006832"/>
    </source>
</evidence>
<dbReference type="GO" id="GO:0005634">
    <property type="term" value="C:nucleus"/>
    <property type="evidence" value="ECO:0007669"/>
    <property type="project" value="TreeGrafter"/>
</dbReference>
<dbReference type="InterPro" id="IPR046757">
    <property type="entry name" value="YL1_N"/>
</dbReference>
<feature type="compositionally biased region" description="Low complexity" evidence="2">
    <location>
        <begin position="482"/>
        <end position="493"/>
    </location>
</feature>
<dbReference type="Pfam" id="PF05764">
    <property type="entry name" value="YL1"/>
    <property type="match status" value="1"/>
</dbReference>
<feature type="region of interest" description="Disordered" evidence="2">
    <location>
        <begin position="521"/>
        <end position="544"/>
    </location>
</feature>
<dbReference type="OrthoDB" id="3942062at2759"/>
<evidence type="ECO:0000256" key="2">
    <source>
        <dbReference type="SAM" id="MobiDB-lite"/>
    </source>
</evidence>
<feature type="compositionally biased region" description="Basic and acidic residues" evidence="2">
    <location>
        <begin position="111"/>
        <end position="121"/>
    </location>
</feature>
<reference evidence="4" key="1">
    <citation type="submission" date="2020-01" db="EMBL/GenBank/DDBJ databases">
        <authorList>
            <consortium name="DOE Joint Genome Institute"/>
            <person name="Haridas S."/>
            <person name="Albert R."/>
            <person name="Binder M."/>
            <person name="Bloem J."/>
            <person name="Labutti K."/>
            <person name="Salamov A."/>
            <person name="Andreopoulos B."/>
            <person name="Baker S.E."/>
            <person name="Barry K."/>
            <person name="Bills G."/>
            <person name="Bluhm B.H."/>
            <person name="Cannon C."/>
            <person name="Castanera R."/>
            <person name="Culley D.E."/>
            <person name="Daum C."/>
            <person name="Ezra D."/>
            <person name="Gonzalez J.B."/>
            <person name="Henrissat B."/>
            <person name="Kuo A."/>
            <person name="Liang C."/>
            <person name="Lipzen A."/>
            <person name="Lutzoni F."/>
            <person name="Magnuson J."/>
            <person name="Mondo S."/>
            <person name="Nolan M."/>
            <person name="Ohm R."/>
            <person name="Pangilinan J."/>
            <person name="Park H.-J."/>
            <person name="Ramirez L."/>
            <person name="Alfaro M."/>
            <person name="Sun H."/>
            <person name="Tritt A."/>
            <person name="Yoshinaga Y."/>
            <person name="Zwiers L.-H."/>
            <person name="Turgeon B.G."/>
            <person name="Goodwin S.B."/>
            <person name="Spatafora J.W."/>
            <person name="Crous P.W."/>
            <person name="Grigoriev I.V."/>
        </authorList>
    </citation>
    <scope>NUCLEOTIDE SEQUENCE</scope>
    <source>
        <strain evidence="4">IPT5</strain>
    </source>
</reference>
<feature type="compositionally biased region" description="Low complexity" evidence="2">
    <location>
        <begin position="532"/>
        <end position="542"/>
    </location>
</feature>
<protein>
    <submittedName>
        <fullName evidence="4">YL1-domain-containing protein</fullName>
    </submittedName>
</protein>
<evidence type="ECO:0000313" key="4">
    <source>
        <dbReference type="EMBL" id="KAF2852631.1"/>
    </source>
</evidence>
<keyword evidence="5" id="KW-1185">Reference proteome</keyword>
<organism evidence="4 5">
    <name type="scientific">Plenodomus tracheiphilus IPT5</name>
    <dbReference type="NCBI Taxonomy" id="1408161"/>
    <lineage>
        <taxon>Eukaryota</taxon>
        <taxon>Fungi</taxon>
        <taxon>Dikarya</taxon>
        <taxon>Ascomycota</taxon>
        <taxon>Pezizomycotina</taxon>
        <taxon>Dothideomycetes</taxon>
        <taxon>Pleosporomycetidae</taxon>
        <taxon>Pleosporales</taxon>
        <taxon>Pleosporineae</taxon>
        <taxon>Leptosphaeriaceae</taxon>
        <taxon>Plenodomus</taxon>
    </lineage>
</organism>
<dbReference type="EMBL" id="MU006298">
    <property type="protein sequence ID" value="KAF2852631.1"/>
    <property type="molecule type" value="Genomic_DNA"/>
</dbReference>
<dbReference type="Pfam" id="PF08265">
    <property type="entry name" value="YL1_C"/>
    <property type="match status" value="1"/>
</dbReference>
<feature type="compositionally biased region" description="Polar residues" evidence="2">
    <location>
        <begin position="339"/>
        <end position="368"/>
    </location>
</feature>
<feature type="region of interest" description="Disordered" evidence="2">
    <location>
        <begin position="1"/>
        <end position="212"/>
    </location>
</feature>
<dbReference type="InterPro" id="IPR013272">
    <property type="entry name" value="Vps72/YL1_C"/>
</dbReference>
<name>A0A6A7BAS9_9PLEO</name>
<feature type="domain" description="Vps72/YL1 C-terminal" evidence="3">
    <location>
        <begin position="604"/>
        <end position="633"/>
    </location>
</feature>
<feature type="region of interest" description="Disordered" evidence="2">
    <location>
        <begin position="437"/>
        <end position="505"/>
    </location>
</feature>
<dbReference type="PANTHER" id="PTHR13275:SF4">
    <property type="entry name" value="VACUOLAR PROTEIN SORTING-ASSOCIATED PROTEIN 72 HOMOLOG"/>
    <property type="match status" value="1"/>
</dbReference>
<dbReference type="PANTHER" id="PTHR13275">
    <property type="entry name" value="YL-1 PROTEIN TRANSCRIPTION FACTOR-LIKE 1"/>
    <property type="match status" value="1"/>
</dbReference>
<feature type="compositionally biased region" description="Low complexity" evidence="2">
    <location>
        <begin position="454"/>
        <end position="467"/>
    </location>
</feature>
<evidence type="ECO:0000259" key="3">
    <source>
        <dbReference type="SMART" id="SM00993"/>
    </source>
</evidence>
<gene>
    <name evidence="4" type="ORF">T440DRAFT_466758</name>
</gene>
<feature type="compositionally biased region" description="Acidic residues" evidence="2">
    <location>
        <begin position="18"/>
        <end position="30"/>
    </location>
</feature>
<dbReference type="Proteomes" id="UP000799423">
    <property type="component" value="Unassembled WGS sequence"/>
</dbReference>
<feature type="compositionally biased region" description="Basic and acidic residues" evidence="2">
    <location>
        <begin position="202"/>
        <end position="212"/>
    </location>
</feature>
<feature type="region of interest" description="Disordered" evidence="2">
    <location>
        <begin position="333"/>
        <end position="401"/>
    </location>
</feature>
<sequence>MSDAFTPAAQKHVPQAERDEESEASEDDSGSEAPVDLMVTTRARRSNAGNRMSTLLAKSAEQEEEWGEEWEDAPNEEDFRGGDVNEQEDYNIDSSSSEEDDDGADEDDAGEKELRKAERQEKSKKRKATTNPFAARVAAATRKKVKLDVPHASDVHSPPSLAPPRPKKKSERASWIPTVEDGPVRTSSRKQTVANKETTMAKLKEKDRRRDDTLAMMKAAEARKAKAKEPPLTQAQRLAEAARNERINKKTLHRWEEAEEARAAERQAKIDALKNRQIDGPFIRFYSGPAIWVDDKIKYTGKDAPTLEQLEEKVNQDLLNPENKEILPETTEAKALDHQSANSAEHQTQQPSSQLDNHTPSQQDTQQLPPSTTSSHIIPTPTTMAPQQDTPQMPWAAASHGGDIFMGSHGISYPNSTMFAHPPQDSFLFGIDQYAQNQQTTPTPDNLPPNPFTQASPYQQQYAQPQHSPFPQVYPSMDPNTPSLGSQSLQQSQKPPPAPLPPAPPRRKVIRRALRNLLILSSFPDLDPPPQSTSSRSTTKTPASLLKEKDRTALIHLSSALFNWSPAEASTFVTAILSTSSSKPRKKDGIPPTAAELAFKPSHKICPVTNLQARYKDPETGMSYRDVRAFGVLRGVVGGGFVWSGELGCFVGGRARPLESMGGKGFLGMPPAKNVPRRFGEMGRRVVQSTGVVTSGPGMAEAVVGSVEAENKGEGGGGAAMGMPVTPREVKTEGAGVV</sequence>